<comment type="caution">
    <text evidence="1">The sequence shown here is derived from an EMBL/GenBank/DDBJ whole genome shotgun (WGS) entry which is preliminary data.</text>
</comment>
<evidence type="ECO:0000313" key="1">
    <source>
        <dbReference type="EMBL" id="EMR09131.1"/>
    </source>
</evidence>
<dbReference type="AlphaFoldDB" id="M7NPU5"/>
<dbReference type="eggNOG" id="ENOG502SDNM">
    <property type="taxonomic scope" value="Eukaryota"/>
</dbReference>
<name>M7NPU5_PNEMU</name>
<keyword evidence="2" id="KW-1185">Reference proteome</keyword>
<dbReference type="STRING" id="1069680.M7NPU5"/>
<evidence type="ECO:0000313" key="2">
    <source>
        <dbReference type="Proteomes" id="UP000011958"/>
    </source>
</evidence>
<dbReference type="Proteomes" id="UP000011958">
    <property type="component" value="Unassembled WGS sequence"/>
</dbReference>
<dbReference type="HOGENOM" id="CLU_139293_0_0_1"/>
<gene>
    <name evidence="1" type="ORF">PNEG_02474</name>
</gene>
<dbReference type="RefSeq" id="XP_007874483.1">
    <property type="nucleotide sequence ID" value="XM_007876292.1"/>
</dbReference>
<dbReference type="EMBL" id="AFWA02000011">
    <property type="protein sequence ID" value="EMR09131.1"/>
    <property type="molecule type" value="Genomic_DNA"/>
</dbReference>
<accession>M7NPU5</accession>
<dbReference type="OrthoDB" id="4392610at2759"/>
<dbReference type="OMA" id="KSMGLCL"/>
<reference evidence="2" key="1">
    <citation type="journal article" date="2016" name="Nat. Commun.">
        <title>Genome analysis of three Pneumocystis species reveals adaptation mechanisms to life exclusively in mammalian hosts.</title>
        <authorList>
            <person name="Ma L."/>
            <person name="Chen Z."/>
            <person name="Huang D.W."/>
            <person name="Kutty G."/>
            <person name="Ishihara M."/>
            <person name="Wang H."/>
            <person name="Abouelleil A."/>
            <person name="Bishop L."/>
            <person name="Davey E."/>
            <person name="Deng R."/>
            <person name="Deng X."/>
            <person name="Fan L."/>
            <person name="Fantoni G."/>
            <person name="Fitzgerald M."/>
            <person name="Gogineni E."/>
            <person name="Goldberg J.M."/>
            <person name="Handley G."/>
            <person name="Hu X."/>
            <person name="Huber C."/>
            <person name="Jiao X."/>
            <person name="Jones K."/>
            <person name="Levin J.Z."/>
            <person name="Liu Y."/>
            <person name="Macdonald P."/>
            <person name="Melnikov A."/>
            <person name="Raley C."/>
            <person name="Sassi M."/>
            <person name="Sherman B.T."/>
            <person name="Song X."/>
            <person name="Sykes S."/>
            <person name="Tran B."/>
            <person name="Walsh L."/>
            <person name="Xia Y."/>
            <person name="Yang J."/>
            <person name="Young S."/>
            <person name="Zeng Q."/>
            <person name="Zheng X."/>
            <person name="Stephens R."/>
            <person name="Nusbaum C."/>
            <person name="Birren B.W."/>
            <person name="Azadi P."/>
            <person name="Lempicki R.A."/>
            <person name="Cuomo C.A."/>
            <person name="Kovacs J.A."/>
        </authorList>
    </citation>
    <scope>NUCLEOTIDE SEQUENCE [LARGE SCALE GENOMIC DNA]</scope>
    <source>
        <strain evidence="2">B123</strain>
    </source>
</reference>
<dbReference type="VEuPathDB" id="FungiDB:PNEG_02474"/>
<sequence>MNSAQVRRLYRQFLRIGCQAVCNSIPAKYIIRDKIRAAFRILPPPTEKIVNTLQFLIRASKRKGLEHAILKNLCYLDQSKKLYVKRRRKPLSMMKEEEMFLYKRVYDESDLTIYMINETCGLCLR</sequence>
<proteinExistence type="predicted"/>
<organism evidence="1 2">
    <name type="scientific">Pneumocystis murina (strain B123)</name>
    <name type="common">Mouse pneumocystis pneumonia agent</name>
    <name type="synonym">Pneumocystis carinii f. sp. muris</name>
    <dbReference type="NCBI Taxonomy" id="1069680"/>
    <lineage>
        <taxon>Eukaryota</taxon>
        <taxon>Fungi</taxon>
        <taxon>Dikarya</taxon>
        <taxon>Ascomycota</taxon>
        <taxon>Taphrinomycotina</taxon>
        <taxon>Pneumocystomycetes</taxon>
        <taxon>Pneumocystaceae</taxon>
        <taxon>Pneumocystis</taxon>
    </lineage>
</organism>
<dbReference type="GeneID" id="19896167"/>
<protein>
    <submittedName>
        <fullName evidence="1">Uncharacterized protein</fullName>
    </submittedName>
</protein>